<dbReference type="OrthoDB" id="1675514at2"/>
<dbReference type="RefSeq" id="WP_066241025.1">
    <property type="nucleotide sequence ID" value="NZ_LSGP01000017.1"/>
</dbReference>
<dbReference type="STRING" id="1794912.AXX12_06710"/>
<reference evidence="1 2" key="1">
    <citation type="submission" date="2016-02" db="EMBL/GenBank/DDBJ databases">
        <title>Anaerosporomusa subterraneum gen. nov., sp. nov., a spore-forming obligate anaerobe isolated from saprolite.</title>
        <authorList>
            <person name="Choi J.K."/>
            <person name="Shah M."/>
            <person name="Yee N."/>
        </authorList>
    </citation>
    <scope>NUCLEOTIDE SEQUENCE [LARGE SCALE GENOMIC DNA]</scope>
    <source>
        <strain evidence="1 2">RU4</strain>
    </source>
</reference>
<dbReference type="Proteomes" id="UP000076268">
    <property type="component" value="Unassembled WGS sequence"/>
</dbReference>
<proteinExistence type="predicted"/>
<dbReference type="InterPro" id="IPR038180">
    <property type="entry name" value="FlgT_N_sf"/>
</dbReference>
<organism evidence="1 2">
    <name type="scientific">Anaerosporomusa subterranea</name>
    <dbReference type="NCBI Taxonomy" id="1794912"/>
    <lineage>
        <taxon>Bacteria</taxon>
        <taxon>Bacillati</taxon>
        <taxon>Bacillota</taxon>
        <taxon>Negativicutes</taxon>
        <taxon>Acetonemataceae</taxon>
        <taxon>Anaerosporomusa</taxon>
    </lineage>
</organism>
<keyword evidence="2" id="KW-1185">Reference proteome</keyword>
<comment type="caution">
    <text evidence="1">The sequence shown here is derived from an EMBL/GenBank/DDBJ whole genome shotgun (WGS) entry which is preliminary data.</text>
</comment>
<evidence type="ECO:0008006" key="3">
    <source>
        <dbReference type="Google" id="ProtNLM"/>
    </source>
</evidence>
<dbReference type="Gene3D" id="3.30.1660.40">
    <property type="entry name" value="FlgT, N-terminal domain"/>
    <property type="match status" value="1"/>
</dbReference>
<name>A0A154BRH9_ANASB</name>
<gene>
    <name evidence="1" type="ORF">AXX12_06710</name>
</gene>
<dbReference type="AlphaFoldDB" id="A0A154BRH9"/>
<sequence>MQVIKIMVITLIVIAQCLLVSAQTILVDGQGPTRDAALHDAMRQAVEQAVGTLIDSQTLVQNNMVLKDEIYAKSQGYIRDYTILSEKQAGGLFTLQANVTVDSQPNSALMTKLQRLKIIDMGLRDPRIGVVIKEYYIRPIPDPAAETAVIDQLAEAGFRRIVDPNSLAQIRRSDTVKAIIHGDTQAALPMMLKDRMDYLIVGEGFAEYAGRDPGGSIISCRARVEARLIKVDTGEIIAAQGFHTGGIDVTEFTAAKKSLNNAGKAAGKYFAEKLLTYAANPEKGIQIKVIGVNDYSLVNLLSRSIKQQTGITNVFLRDFQQGAAMLDINYTGSPSVLAEQLEAMPQLPIKVIEVSNNCITISLK</sequence>
<protein>
    <recommendedName>
        <fullName evidence="3">Flagellar assembly protein T N-terminal domain-containing protein</fullName>
    </recommendedName>
</protein>
<evidence type="ECO:0000313" key="2">
    <source>
        <dbReference type="Proteomes" id="UP000076268"/>
    </source>
</evidence>
<dbReference type="EMBL" id="LSGP01000017">
    <property type="protein sequence ID" value="KYZ76128.1"/>
    <property type="molecule type" value="Genomic_DNA"/>
</dbReference>
<evidence type="ECO:0000313" key="1">
    <source>
        <dbReference type="EMBL" id="KYZ76128.1"/>
    </source>
</evidence>
<accession>A0A154BRH9</accession>